<protein>
    <submittedName>
        <fullName evidence="2">ANTAR domain-containing protein</fullName>
    </submittedName>
</protein>
<dbReference type="EMBL" id="DXAK01000043">
    <property type="protein sequence ID" value="HJA07050.1"/>
    <property type="molecule type" value="Genomic_DNA"/>
</dbReference>
<dbReference type="GO" id="GO:0003723">
    <property type="term" value="F:RNA binding"/>
    <property type="evidence" value="ECO:0007669"/>
    <property type="project" value="InterPro"/>
</dbReference>
<proteinExistence type="predicted"/>
<feature type="domain" description="ANTAR" evidence="1">
    <location>
        <begin position="116"/>
        <end position="177"/>
    </location>
</feature>
<accession>A0A9D2KJG5</accession>
<gene>
    <name evidence="2" type="ORF">H9798_07930</name>
</gene>
<dbReference type="Gene3D" id="1.10.10.10">
    <property type="entry name" value="Winged helix-like DNA-binding domain superfamily/Winged helix DNA-binding domain"/>
    <property type="match status" value="1"/>
</dbReference>
<organism evidence="2 3">
    <name type="scientific">Candidatus Mediterraneibacter pullicola</name>
    <dbReference type="NCBI Taxonomy" id="2838682"/>
    <lineage>
        <taxon>Bacteria</taxon>
        <taxon>Bacillati</taxon>
        <taxon>Bacillota</taxon>
        <taxon>Clostridia</taxon>
        <taxon>Lachnospirales</taxon>
        <taxon>Lachnospiraceae</taxon>
        <taxon>Mediterraneibacter</taxon>
    </lineage>
</organism>
<evidence type="ECO:0000313" key="3">
    <source>
        <dbReference type="Proteomes" id="UP000824223"/>
    </source>
</evidence>
<dbReference type="PROSITE" id="PS50921">
    <property type="entry name" value="ANTAR"/>
    <property type="match status" value="1"/>
</dbReference>
<dbReference type="AlphaFoldDB" id="A0A9D2KJG5"/>
<reference evidence="2" key="2">
    <citation type="submission" date="2021-04" db="EMBL/GenBank/DDBJ databases">
        <authorList>
            <person name="Gilroy R."/>
        </authorList>
    </citation>
    <scope>NUCLEOTIDE SEQUENCE</scope>
    <source>
        <strain evidence="2">ChiSjej2B20-11307</strain>
    </source>
</reference>
<comment type="caution">
    <text evidence="2">The sequence shown here is derived from an EMBL/GenBank/DDBJ whole genome shotgun (WGS) entry which is preliminary data.</text>
</comment>
<dbReference type="InterPro" id="IPR011006">
    <property type="entry name" value="CheY-like_superfamily"/>
</dbReference>
<dbReference type="Pfam" id="PF03861">
    <property type="entry name" value="ANTAR"/>
    <property type="match status" value="1"/>
</dbReference>
<evidence type="ECO:0000313" key="2">
    <source>
        <dbReference type="EMBL" id="HJA07050.1"/>
    </source>
</evidence>
<dbReference type="InterPro" id="IPR036388">
    <property type="entry name" value="WH-like_DNA-bd_sf"/>
</dbReference>
<dbReference type="Proteomes" id="UP000824223">
    <property type="component" value="Unassembled WGS sequence"/>
</dbReference>
<dbReference type="SMART" id="SM01012">
    <property type="entry name" value="ANTAR"/>
    <property type="match status" value="1"/>
</dbReference>
<reference evidence="2" key="1">
    <citation type="journal article" date="2021" name="PeerJ">
        <title>Extensive microbial diversity within the chicken gut microbiome revealed by metagenomics and culture.</title>
        <authorList>
            <person name="Gilroy R."/>
            <person name="Ravi A."/>
            <person name="Getino M."/>
            <person name="Pursley I."/>
            <person name="Horton D.L."/>
            <person name="Alikhan N.F."/>
            <person name="Baker D."/>
            <person name="Gharbi K."/>
            <person name="Hall N."/>
            <person name="Watson M."/>
            <person name="Adriaenssens E.M."/>
            <person name="Foster-Nyarko E."/>
            <person name="Jarju S."/>
            <person name="Secka A."/>
            <person name="Antonio M."/>
            <person name="Oren A."/>
            <person name="Chaudhuri R.R."/>
            <person name="La Ragione R."/>
            <person name="Hildebrand F."/>
            <person name="Pallen M.J."/>
        </authorList>
    </citation>
    <scope>NUCLEOTIDE SEQUENCE</scope>
    <source>
        <strain evidence="2">ChiSjej2B20-11307</strain>
    </source>
</reference>
<evidence type="ECO:0000259" key="1">
    <source>
        <dbReference type="PROSITE" id="PS50921"/>
    </source>
</evidence>
<dbReference type="SUPFAM" id="SSF52172">
    <property type="entry name" value="CheY-like"/>
    <property type="match status" value="1"/>
</dbReference>
<dbReference type="InterPro" id="IPR005561">
    <property type="entry name" value="ANTAR"/>
</dbReference>
<name>A0A9D2KJG5_9FIRM</name>
<sequence>MSNVIVAFSKREDAVNIRNILTRSGVGVSAVCLTGAKVLQHAELWSEGVVVCGARFSDMQYMQLWELLPDGYEILLLAPSGKWIGELPEGVVGLPLPLKVQDLTDTLRMMCRAQEDIRKKRKSAVHRRSGIERREIERAKGLLMERNGMSEEEAHRYLQKTSMESGTNMTETAQMVLRMMDV</sequence>